<dbReference type="AlphaFoldDB" id="W1P6Y4"/>
<dbReference type="HOGENOM" id="CLU_1715702_0_0_1"/>
<feature type="compositionally biased region" description="Acidic residues" evidence="1">
    <location>
        <begin position="20"/>
        <end position="42"/>
    </location>
</feature>
<evidence type="ECO:0000313" key="3">
    <source>
        <dbReference type="Proteomes" id="UP000017836"/>
    </source>
</evidence>
<keyword evidence="3" id="KW-1185">Reference proteome</keyword>
<feature type="region of interest" description="Disordered" evidence="1">
    <location>
        <begin position="1"/>
        <end position="50"/>
    </location>
</feature>
<proteinExistence type="predicted"/>
<dbReference type="Proteomes" id="UP000017836">
    <property type="component" value="Unassembled WGS sequence"/>
</dbReference>
<gene>
    <name evidence="2" type="ORF">AMTR_s00085p00167450</name>
</gene>
<accession>W1P6Y4</accession>
<evidence type="ECO:0000313" key="2">
    <source>
        <dbReference type="EMBL" id="ERN02730.1"/>
    </source>
</evidence>
<dbReference type="Gramene" id="ERN02730">
    <property type="protein sequence ID" value="ERN02730"/>
    <property type="gene ID" value="AMTR_s00085p00167450"/>
</dbReference>
<name>W1P6Y4_AMBTC</name>
<reference evidence="3" key="1">
    <citation type="journal article" date="2013" name="Science">
        <title>The Amborella genome and the evolution of flowering plants.</title>
        <authorList>
            <consortium name="Amborella Genome Project"/>
        </authorList>
    </citation>
    <scope>NUCLEOTIDE SEQUENCE [LARGE SCALE GENOMIC DNA]</scope>
</reference>
<evidence type="ECO:0000256" key="1">
    <source>
        <dbReference type="SAM" id="MobiDB-lite"/>
    </source>
</evidence>
<feature type="compositionally biased region" description="Basic residues" evidence="1">
    <location>
        <begin position="1"/>
        <end position="10"/>
    </location>
</feature>
<dbReference type="EMBL" id="KI394487">
    <property type="protein sequence ID" value="ERN02730.1"/>
    <property type="molecule type" value="Genomic_DNA"/>
</dbReference>
<organism evidence="2 3">
    <name type="scientific">Amborella trichopoda</name>
    <dbReference type="NCBI Taxonomy" id="13333"/>
    <lineage>
        <taxon>Eukaryota</taxon>
        <taxon>Viridiplantae</taxon>
        <taxon>Streptophyta</taxon>
        <taxon>Embryophyta</taxon>
        <taxon>Tracheophyta</taxon>
        <taxon>Spermatophyta</taxon>
        <taxon>Magnoliopsida</taxon>
        <taxon>Amborellales</taxon>
        <taxon>Amborellaceae</taxon>
        <taxon>Amborella</taxon>
    </lineage>
</organism>
<sequence length="153" mass="17259">MAKARGRGGRSQRIPPPSFEDLEGDDDDEDGDDGEAIDEEERERERRRIAIRTHRRRELDLIEADDELFKEQVDMEADHGPMSGHDKQGDLFGRMLDLPLGLGMVAHSRAPSFPESDSGAVSPYSSVVIWAIVIEQRAALYEEAAPYFSLMRM</sequence>
<protein>
    <submittedName>
        <fullName evidence="2">Uncharacterized protein</fullName>
    </submittedName>
</protein>